<dbReference type="EMBL" id="JACVVK020000100">
    <property type="protein sequence ID" value="KAK7492687.1"/>
    <property type="molecule type" value="Genomic_DNA"/>
</dbReference>
<evidence type="ECO:0000313" key="2">
    <source>
        <dbReference type="EMBL" id="KAK7492687.1"/>
    </source>
</evidence>
<feature type="non-terminal residue" evidence="2">
    <location>
        <position position="58"/>
    </location>
</feature>
<dbReference type="AlphaFoldDB" id="A0ABD0L0W9"/>
<gene>
    <name evidence="2" type="ORF">BaRGS_00015992</name>
</gene>
<comment type="caution">
    <text evidence="2">The sequence shown here is derived from an EMBL/GenBank/DDBJ whole genome shotgun (WGS) entry which is preliminary data.</text>
</comment>
<evidence type="ECO:0000256" key="1">
    <source>
        <dbReference type="SAM" id="MobiDB-lite"/>
    </source>
</evidence>
<protein>
    <submittedName>
        <fullName evidence="2">Uncharacterized protein</fullName>
    </submittedName>
</protein>
<accession>A0ABD0L0W9</accession>
<evidence type="ECO:0000313" key="3">
    <source>
        <dbReference type="Proteomes" id="UP001519460"/>
    </source>
</evidence>
<sequence>MPVSQAEEMARFRLISLTSDENSAETAIRFGSSFQNGHRKEGNRANKMGRELAEFRNQ</sequence>
<reference evidence="2 3" key="1">
    <citation type="journal article" date="2023" name="Sci. Data">
        <title>Genome assembly of the Korean intertidal mud-creeper Batillaria attramentaria.</title>
        <authorList>
            <person name="Patra A.K."/>
            <person name="Ho P.T."/>
            <person name="Jun S."/>
            <person name="Lee S.J."/>
            <person name="Kim Y."/>
            <person name="Won Y.J."/>
        </authorList>
    </citation>
    <scope>NUCLEOTIDE SEQUENCE [LARGE SCALE GENOMIC DNA]</scope>
    <source>
        <strain evidence="2">Wonlab-2016</strain>
    </source>
</reference>
<feature type="region of interest" description="Disordered" evidence="1">
    <location>
        <begin position="33"/>
        <end position="58"/>
    </location>
</feature>
<proteinExistence type="predicted"/>
<name>A0ABD0L0W9_9CAEN</name>
<dbReference type="Proteomes" id="UP001519460">
    <property type="component" value="Unassembled WGS sequence"/>
</dbReference>
<feature type="compositionally biased region" description="Basic and acidic residues" evidence="1">
    <location>
        <begin position="38"/>
        <end position="58"/>
    </location>
</feature>
<keyword evidence="3" id="KW-1185">Reference proteome</keyword>
<organism evidence="2 3">
    <name type="scientific">Batillaria attramentaria</name>
    <dbReference type="NCBI Taxonomy" id="370345"/>
    <lineage>
        <taxon>Eukaryota</taxon>
        <taxon>Metazoa</taxon>
        <taxon>Spiralia</taxon>
        <taxon>Lophotrochozoa</taxon>
        <taxon>Mollusca</taxon>
        <taxon>Gastropoda</taxon>
        <taxon>Caenogastropoda</taxon>
        <taxon>Sorbeoconcha</taxon>
        <taxon>Cerithioidea</taxon>
        <taxon>Batillariidae</taxon>
        <taxon>Batillaria</taxon>
    </lineage>
</organism>